<dbReference type="EMBL" id="JACGWK010000010">
    <property type="protein sequence ID" value="KAL0330709.1"/>
    <property type="molecule type" value="Genomic_DNA"/>
</dbReference>
<proteinExistence type="predicted"/>
<keyword evidence="2" id="KW-0732">Signal</keyword>
<dbReference type="GO" id="GO:0009723">
    <property type="term" value="P:response to ethylene"/>
    <property type="evidence" value="ECO:0007669"/>
    <property type="project" value="TreeGrafter"/>
</dbReference>
<sequence>MFLSVRLIHIAGILSLTELTLVNEAENRSYDGIIQHEQWPLNEVDPQKAKFPCCVVWTPLPVVSWLAPFIGHVGVCREDGTIIDFSGSNLIQVDDFAFGPVGRYLQLDRKQGCFPPTLAGHTCKHHSMHAEYGTAITWDDAIQSSSRHYEHKSYNLFTCNCHLFVANCLNRMCYGGSMNWNVVNVAALILCKGKWVDGFSVLRSFMPFVVVVCFGIFMVGWPFLVGLFSFSFLLIGWFLLGAYCFRNVVDC</sequence>
<accession>A0AAW2MGK6</accession>
<evidence type="ECO:0000256" key="1">
    <source>
        <dbReference type="SAM" id="Phobius"/>
    </source>
</evidence>
<feature type="transmembrane region" description="Helical" evidence="1">
    <location>
        <begin position="201"/>
        <end position="221"/>
    </location>
</feature>
<reference evidence="3" key="2">
    <citation type="journal article" date="2024" name="Plant">
        <title>Genomic evolution and insights into agronomic trait innovations of Sesamum species.</title>
        <authorList>
            <person name="Miao H."/>
            <person name="Wang L."/>
            <person name="Qu L."/>
            <person name="Liu H."/>
            <person name="Sun Y."/>
            <person name="Le M."/>
            <person name="Wang Q."/>
            <person name="Wei S."/>
            <person name="Zheng Y."/>
            <person name="Lin W."/>
            <person name="Duan Y."/>
            <person name="Cao H."/>
            <person name="Xiong S."/>
            <person name="Wang X."/>
            <person name="Wei L."/>
            <person name="Li C."/>
            <person name="Ma Q."/>
            <person name="Ju M."/>
            <person name="Zhao R."/>
            <person name="Li G."/>
            <person name="Mu C."/>
            <person name="Tian Q."/>
            <person name="Mei H."/>
            <person name="Zhang T."/>
            <person name="Gao T."/>
            <person name="Zhang H."/>
        </authorList>
    </citation>
    <scope>NUCLEOTIDE SEQUENCE</scope>
    <source>
        <strain evidence="3">G01</strain>
    </source>
</reference>
<dbReference type="PANTHER" id="PTHR20921">
    <property type="entry name" value="TRANSMEMBRANE PROTEIN 222"/>
    <property type="match status" value="1"/>
</dbReference>
<dbReference type="GO" id="GO:0005794">
    <property type="term" value="C:Golgi apparatus"/>
    <property type="evidence" value="ECO:0007669"/>
    <property type="project" value="TreeGrafter"/>
</dbReference>
<feature type="signal peptide" evidence="2">
    <location>
        <begin position="1"/>
        <end position="15"/>
    </location>
</feature>
<keyword evidence="1" id="KW-1133">Transmembrane helix</keyword>
<keyword evidence="1" id="KW-0472">Membrane</keyword>
<dbReference type="PANTHER" id="PTHR20921:SF7">
    <property type="entry name" value="PROTEIN REVERSION-TO-ETHYLENE SENSITIVITY1"/>
    <property type="match status" value="1"/>
</dbReference>
<feature type="transmembrane region" description="Helical" evidence="1">
    <location>
        <begin position="227"/>
        <end position="245"/>
    </location>
</feature>
<dbReference type="GO" id="GO:0005783">
    <property type="term" value="C:endoplasmic reticulum"/>
    <property type="evidence" value="ECO:0007669"/>
    <property type="project" value="TreeGrafter"/>
</dbReference>
<evidence type="ECO:0000256" key="2">
    <source>
        <dbReference type="SAM" id="SignalP"/>
    </source>
</evidence>
<keyword evidence="1" id="KW-0812">Transmembrane</keyword>
<feature type="chain" id="PRO_5044025281" evidence="2">
    <location>
        <begin position="16"/>
        <end position="251"/>
    </location>
</feature>
<dbReference type="Pfam" id="PF05608">
    <property type="entry name" value="RTE1"/>
    <property type="match status" value="1"/>
</dbReference>
<comment type="caution">
    <text evidence="3">The sequence shown here is derived from an EMBL/GenBank/DDBJ whole genome shotgun (WGS) entry which is preliminary data.</text>
</comment>
<dbReference type="InterPro" id="IPR008496">
    <property type="entry name" value="TMEM222/RTE1"/>
</dbReference>
<evidence type="ECO:0000313" key="3">
    <source>
        <dbReference type="EMBL" id="KAL0330709.1"/>
    </source>
</evidence>
<dbReference type="AlphaFoldDB" id="A0AAW2MGK6"/>
<reference evidence="3" key="1">
    <citation type="submission" date="2020-06" db="EMBL/GenBank/DDBJ databases">
        <authorList>
            <person name="Li T."/>
            <person name="Hu X."/>
            <person name="Zhang T."/>
            <person name="Song X."/>
            <person name="Zhang H."/>
            <person name="Dai N."/>
            <person name="Sheng W."/>
            <person name="Hou X."/>
            <person name="Wei L."/>
        </authorList>
    </citation>
    <scope>NUCLEOTIDE SEQUENCE</scope>
    <source>
        <strain evidence="3">G01</strain>
        <tissue evidence="3">Leaf</tissue>
    </source>
</reference>
<organism evidence="3">
    <name type="scientific">Sesamum angustifolium</name>
    <dbReference type="NCBI Taxonomy" id="2727405"/>
    <lineage>
        <taxon>Eukaryota</taxon>
        <taxon>Viridiplantae</taxon>
        <taxon>Streptophyta</taxon>
        <taxon>Embryophyta</taxon>
        <taxon>Tracheophyta</taxon>
        <taxon>Spermatophyta</taxon>
        <taxon>Magnoliopsida</taxon>
        <taxon>eudicotyledons</taxon>
        <taxon>Gunneridae</taxon>
        <taxon>Pentapetalae</taxon>
        <taxon>asterids</taxon>
        <taxon>lamiids</taxon>
        <taxon>Lamiales</taxon>
        <taxon>Pedaliaceae</taxon>
        <taxon>Sesamum</taxon>
    </lineage>
</organism>
<protein>
    <submittedName>
        <fullName evidence="3">Protein REVERSION-TO-ETHYLENE SENSITIVITY1</fullName>
    </submittedName>
</protein>
<gene>
    <name evidence="3" type="ORF">Sangu_1616400</name>
</gene>
<name>A0AAW2MGK6_9LAMI</name>
<dbReference type="GO" id="GO:0010104">
    <property type="term" value="P:regulation of ethylene-activated signaling pathway"/>
    <property type="evidence" value="ECO:0007669"/>
    <property type="project" value="TreeGrafter"/>
</dbReference>